<keyword evidence="1" id="KW-0560">Oxidoreductase</keyword>
<dbReference type="SUPFAM" id="SSF54909">
    <property type="entry name" value="Dimeric alpha+beta barrel"/>
    <property type="match status" value="1"/>
</dbReference>
<dbReference type="Gene3D" id="3.30.70.100">
    <property type="match status" value="1"/>
</dbReference>
<dbReference type="InterPro" id="IPR011008">
    <property type="entry name" value="Dimeric_a/b-barrel"/>
</dbReference>
<sequence length="126" mass="13922">MVLNAPSLWFTQMIEYDVPPGHQQMLAQALVVRSEQLAQRCDGLQGVSIQASDDGCRVLQYLQWQSRVAWAAAASCFVEEPFLELLRQHQARGVNFAAYQTLRSLVRGADGGLHCQVGEAQAYQGA</sequence>
<evidence type="ECO:0000313" key="2">
    <source>
        <dbReference type="Proteomes" id="UP000268230"/>
    </source>
</evidence>
<dbReference type="GO" id="GO:0004497">
    <property type="term" value="F:monooxygenase activity"/>
    <property type="evidence" value="ECO:0007669"/>
    <property type="project" value="UniProtKB-KW"/>
</dbReference>
<dbReference type="KEGG" id="pory:EJA05_18975"/>
<gene>
    <name evidence="1" type="ORF">EJA05_18975</name>
</gene>
<proteinExistence type="predicted"/>
<dbReference type="OrthoDB" id="7016254at2"/>
<dbReference type="EMBL" id="CP034338">
    <property type="protein sequence ID" value="AZL69671.1"/>
    <property type="molecule type" value="Genomic_DNA"/>
</dbReference>
<name>A0A3S8UN06_9PSED</name>
<accession>A0A3S8UN06</accession>
<reference evidence="1 2" key="1">
    <citation type="submission" date="2018-12" db="EMBL/GenBank/DDBJ databases">
        <authorList>
            <person name="Li S."/>
            <person name="Yang R."/>
            <person name="Chen G."/>
            <person name="Zou L."/>
            <person name="Zhang C."/>
            <person name="Chen Y."/>
            <person name="Liu Z."/>
            <person name="Li Y."/>
            <person name="Yan Y."/>
            <person name="Huang M."/>
            <person name="Chen T."/>
        </authorList>
    </citation>
    <scope>NUCLEOTIDE SEQUENCE [LARGE SCALE GENOMIC DNA]</scope>
    <source>
        <strain evidence="1 2">1257</strain>
    </source>
</reference>
<protein>
    <submittedName>
        <fullName evidence="1">Antibiotic biosynthesis monooxygenase</fullName>
    </submittedName>
</protein>
<dbReference type="Proteomes" id="UP000268230">
    <property type="component" value="Chromosome"/>
</dbReference>
<keyword evidence="1" id="KW-0503">Monooxygenase</keyword>
<evidence type="ECO:0000313" key="1">
    <source>
        <dbReference type="EMBL" id="AZL69671.1"/>
    </source>
</evidence>
<dbReference type="AlphaFoldDB" id="A0A3S8UN06"/>
<organism evidence="1 2">
    <name type="scientific">Pseudomonas entomophila</name>
    <dbReference type="NCBI Taxonomy" id="312306"/>
    <lineage>
        <taxon>Bacteria</taxon>
        <taxon>Pseudomonadati</taxon>
        <taxon>Pseudomonadota</taxon>
        <taxon>Gammaproteobacteria</taxon>
        <taxon>Pseudomonadales</taxon>
        <taxon>Pseudomonadaceae</taxon>
        <taxon>Pseudomonas</taxon>
    </lineage>
</organism>